<organism evidence="2 3">
    <name type="scientific">Canavalia gladiata</name>
    <name type="common">Sword bean</name>
    <name type="synonym">Dolichos gladiatus</name>
    <dbReference type="NCBI Taxonomy" id="3824"/>
    <lineage>
        <taxon>Eukaryota</taxon>
        <taxon>Viridiplantae</taxon>
        <taxon>Streptophyta</taxon>
        <taxon>Embryophyta</taxon>
        <taxon>Tracheophyta</taxon>
        <taxon>Spermatophyta</taxon>
        <taxon>Magnoliopsida</taxon>
        <taxon>eudicotyledons</taxon>
        <taxon>Gunneridae</taxon>
        <taxon>Pentapetalae</taxon>
        <taxon>rosids</taxon>
        <taxon>fabids</taxon>
        <taxon>Fabales</taxon>
        <taxon>Fabaceae</taxon>
        <taxon>Papilionoideae</taxon>
        <taxon>50 kb inversion clade</taxon>
        <taxon>NPAAA clade</taxon>
        <taxon>indigoferoid/millettioid clade</taxon>
        <taxon>Phaseoleae</taxon>
        <taxon>Canavalia</taxon>
    </lineage>
</organism>
<proteinExistence type="predicted"/>
<name>A0AAN9LLD8_CANGL</name>
<comment type="caution">
    <text evidence="2">The sequence shown here is derived from an EMBL/GenBank/DDBJ whole genome shotgun (WGS) entry which is preliminary data.</text>
</comment>
<gene>
    <name evidence="2" type="ORF">VNO77_18777</name>
</gene>
<evidence type="ECO:0000256" key="1">
    <source>
        <dbReference type="SAM" id="MobiDB-lite"/>
    </source>
</evidence>
<keyword evidence="3" id="KW-1185">Reference proteome</keyword>
<dbReference type="EMBL" id="JAYMYQ010000004">
    <property type="protein sequence ID" value="KAK7338175.1"/>
    <property type="molecule type" value="Genomic_DNA"/>
</dbReference>
<reference evidence="2 3" key="1">
    <citation type="submission" date="2024-01" db="EMBL/GenBank/DDBJ databases">
        <title>The genomes of 5 underutilized Papilionoideae crops provide insights into root nodulation and disease resistanc.</title>
        <authorList>
            <person name="Jiang F."/>
        </authorList>
    </citation>
    <scope>NUCLEOTIDE SEQUENCE [LARGE SCALE GENOMIC DNA]</scope>
    <source>
        <strain evidence="2">LVBAO_FW01</strain>
        <tissue evidence="2">Leaves</tissue>
    </source>
</reference>
<evidence type="ECO:0000313" key="3">
    <source>
        <dbReference type="Proteomes" id="UP001367508"/>
    </source>
</evidence>
<evidence type="ECO:0000313" key="2">
    <source>
        <dbReference type="EMBL" id="KAK7338175.1"/>
    </source>
</evidence>
<dbReference type="Proteomes" id="UP001367508">
    <property type="component" value="Unassembled WGS sequence"/>
</dbReference>
<feature type="region of interest" description="Disordered" evidence="1">
    <location>
        <begin position="91"/>
        <end position="118"/>
    </location>
</feature>
<accession>A0AAN9LLD8</accession>
<sequence>MEAISISSIAGWELMQGFLYVAKALEQDGANPLPRAPGDPKEVLSNVKLPGRSHNNSCKPRIAISMERQGHNYAAASAMAYAQRQRQAANLLQQQHQTPPAFPPHYPPPLVPSPFYDSAPPSAFPGSMAIPPFVVE</sequence>
<dbReference type="AlphaFoldDB" id="A0AAN9LLD8"/>
<feature type="compositionally biased region" description="Pro residues" evidence="1">
    <location>
        <begin position="100"/>
        <end position="112"/>
    </location>
</feature>
<feature type="region of interest" description="Disordered" evidence="1">
    <location>
        <begin position="31"/>
        <end position="58"/>
    </location>
</feature>
<protein>
    <submittedName>
        <fullName evidence="2">Uncharacterized protein</fullName>
    </submittedName>
</protein>